<feature type="compositionally biased region" description="Polar residues" evidence="1">
    <location>
        <begin position="45"/>
        <end position="58"/>
    </location>
</feature>
<organism evidence="2 3">
    <name type="scientific">Methylobacterium variabile</name>
    <dbReference type="NCBI Taxonomy" id="298794"/>
    <lineage>
        <taxon>Bacteria</taxon>
        <taxon>Pseudomonadati</taxon>
        <taxon>Pseudomonadota</taxon>
        <taxon>Alphaproteobacteria</taxon>
        <taxon>Hyphomicrobiales</taxon>
        <taxon>Methylobacteriaceae</taxon>
        <taxon>Methylobacterium</taxon>
    </lineage>
</organism>
<evidence type="ECO:0000256" key="1">
    <source>
        <dbReference type="SAM" id="MobiDB-lite"/>
    </source>
</evidence>
<accession>A0A0J6SJ62</accession>
<dbReference type="Gene3D" id="3.40.30.10">
    <property type="entry name" value="Glutaredoxin"/>
    <property type="match status" value="1"/>
</dbReference>
<keyword evidence="3" id="KW-1185">Reference proteome</keyword>
<comment type="caution">
    <text evidence="2">The sequence shown here is derived from an EMBL/GenBank/DDBJ whole genome shotgun (WGS) entry which is preliminary data.</text>
</comment>
<dbReference type="EMBL" id="LABY01000148">
    <property type="protein sequence ID" value="KMO33649.1"/>
    <property type="molecule type" value="Genomic_DNA"/>
</dbReference>
<gene>
    <name evidence="2" type="ORF">VQ02_20295</name>
</gene>
<proteinExistence type="predicted"/>
<evidence type="ECO:0000313" key="3">
    <source>
        <dbReference type="Proteomes" id="UP000035955"/>
    </source>
</evidence>
<feature type="region of interest" description="Disordered" evidence="1">
    <location>
        <begin position="42"/>
        <end position="65"/>
    </location>
</feature>
<dbReference type="OrthoDB" id="12976at2"/>
<dbReference type="PROSITE" id="PS51257">
    <property type="entry name" value="PROKAR_LIPOPROTEIN"/>
    <property type="match status" value="1"/>
</dbReference>
<protein>
    <recommendedName>
        <fullName evidence="4">Thioredoxin-like fold domain-containing protein</fullName>
    </recommendedName>
</protein>
<dbReference type="AlphaFoldDB" id="A0A0J6SJ62"/>
<evidence type="ECO:0008006" key="4">
    <source>
        <dbReference type="Google" id="ProtNLM"/>
    </source>
</evidence>
<sequence>MENAVKHLAWAGSLVACVYLATVNNWQPISLYIVAGENNRPLSGPEQNKSSPTSSAKTANPANVLAPAPLPSPQVALAPAVTPSAAAPTYVPAAVPAPVPAPQQAGTVSYATIEDPNVARKVTETLAKLASVVDVPAGTPEGQVATIFFDPRCPYCHAAFAALHGRIAARWVPVVVLGDPDGGNRMAAAVLSGSDRVAALKTMFDTKGAATSSAPASAELIAKLAENKEAFASIFAASPALRPGVPTMFVPRPDGRLAIMVGYETGDDAKLRAVLTGS</sequence>
<name>A0A0J6SJ62_9HYPH</name>
<dbReference type="PATRIC" id="fig|298794.3.peg.1383"/>
<dbReference type="SUPFAM" id="SSF52833">
    <property type="entry name" value="Thioredoxin-like"/>
    <property type="match status" value="1"/>
</dbReference>
<evidence type="ECO:0000313" key="2">
    <source>
        <dbReference type="EMBL" id="KMO33649.1"/>
    </source>
</evidence>
<reference evidence="2 3" key="1">
    <citation type="submission" date="2015-03" db="EMBL/GenBank/DDBJ databases">
        <title>Genome sequencing of Methylobacterium variabile DSM 16961.</title>
        <authorList>
            <person name="Chaudhry V."/>
            <person name="Patil P.B."/>
        </authorList>
    </citation>
    <scope>NUCLEOTIDE SEQUENCE [LARGE SCALE GENOMIC DNA]</scope>
    <source>
        <strain evidence="2 3">DSM 16961</strain>
    </source>
</reference>
<dbReference type="Proteomes" id="UP000035955">
    <property type="component" value="Unassembled WGS sequence"/>
</dbReference>
<dbReference type="InterPro" id="IPR036249">
    <property type="entry name" value="Thioredoxin-like_sf"/>
</dbReference>